<evidence type="ECO:0000313" key="2">
    <source>
        <dbReference type="Proteomes" id="UP000729402"/>
    </source>
</evidence>
<protein>
    <submittedName>
        <fullName evidence="1">Uncharacterized protein</fullName>
    </submittedName>
</protein>
<sequence length="93" mass="10812">MVLCGASCGARRLCLERALRNVMGNRANRRERPWRWRVLHGRAVPVLQRTTPGERNLLQQKNIFGLLPLRFAESRRAEKRTIAGEEFLVEDEN</sequence>
<comment type="caution">
    <text evidence="1">The sequence shown here is derived from an EMBL/GenBank/DDBJ whole genome shotgun (WGS) entry which is preliminary data.</text>
</comment>
<organism evidence="1 2">
    <name type="scientific">Zizania palustris</name>
    <name type="common">Northern wild rice</name>
    <dbReference type="NCBI Taxonomy" id="103762"/>
    <lineage>
        <taxon>Eukaryota</taxon>
        <taxon>Viridiplantae</taxon>
        <taxon>Streptophyta</taxon>
        <taxon>Embryophyta</taxon>
        <taxon>Tracheophyta</taxon>
        <taxon>Spermatophyta</taxon>
        <taxon>Magnoliopsida</taxon>
        <taxon>Liliopsida</taxon>
        <taxon>Poales</taxon>
        <taxon>Poaceae</taxon>
        <taxon>BOP clade</taxon>
        <taxon>Oryzoideae</taxon>
        <taxon>Oryzeae</taxon>
        <taxon>Zizaniinae</taxon>
        <taxon>Zizania</taxon>
    </lineage>
</organism>
<reference evidence="1" key="2">
    <citation type="submission" date="2021-02" db="EMBL/GenBank/DDBJ databases">
        <authorList>
            <person name="Kimball J.A."/>
            <person name="Haas M.W."/>
            <person name="Macchietto M."/>
            <person name="Kono T."/>
            <person name="Duquette J."/>
            <person name="Shao M."/>
        </authorList>
    </citation>
    <scope>NUCLEOTIDE SEQUENCE</scope>
    <source>
        <tissue evidence="1">Fresh leaf tissue</tissue>
    </source>
</reference>
<evidence type="ECO:0000313" key="1">
    <source>
        <dbReference type="EMBL" id="KAG8095466.1"/>
    </source>
</evidence>
<name>A0A8J5WU79_ZIZPA</name>
<dbReference type="EMBL" id="JAAALK010000080">
    <property type="protein sequence ID" value="KAG8095466.1"/>
    <property type="molecule type" value="Genomic_DNA"/>
</dbReference>
<dbReference type="AlphaFoldDB" id="A0A8J5WU79"/>
<keyword evidence="2" id="KW-1185">Reference proteome</keyword>
<proteinExistence type="predicted"/>
<gene>
    <name evidence="1" type="ORF">GUJ93_ZPchr0012g20220</name>
</gene>
<dbReference type="Proteomes" id="UP000729402">
    <property type="component" value="Unassembled WGS sequence"/>
</dbReference>
<accession>A0A8J5WU79</accession>
<reference evidence="1" key="1">
    <citation type="journal article" date="2021" name="bioRxiv">
        <title>Whole Genome Assembly and Annotation of Northern Wild Rice, Zizania palustris L., Supports a Whole Genome Duplication in the Zizania Genus.</title>
        <authorList>
            <person name="Haas M."/>
            <person name="Kono T."/>
            <person name="Macchietto M."/>
            <person name="Millas R."/>
            <person name="McGilp L."/>
            <person name="Shao M."/>
            <person name="Duquette J."/>
            <person name="Hirsch C.N."/>
            <person name="Kimball J."/>
        </authorList>
    </citation>
    <scope>NUCLEOTIDE SEQUENCE</scope>
    <source>
        <tissue evidence="1">Fresh leaf tissue</tissue>
    </source>
</reference>